<dbReference type="EMBL" id="VDCV01000009">
    <property type="protein sequence ID" value="KAB5540707.1"/>
    <property type="molecule type" value="Genomic_DNA"/>
</dbReference>
<comment type="subcellular location">
    <subcellularLocation>
        <location evidence="1">Membrane</location>
        <topology evidence="1">Multi-pass membrane protein</topology>
    </subcellularLocation>
</comment>
<gene>
    <name evidence="10" type="ORF">DKX38_013681</name>
</gene>
<name>A0A5N5LDG0_9ROSI</name>
<evidence type="ECO:0000256" key="8">
    <source>
        <dbReference type="ARBA" id="ARBA00023303"/>
    </source>
</evidence>
<reference evidence="11" key="1">
    <citation type="journal article" date="2019" name="Gigascience">
        <title>De novo genome assembly of the endangered Acer yangbiense, a plant species with extremely small populations endemic to Yunnan Province, China.</title>
        <authorList>
            <person name="Yang J."/>
            <person name="Wariss H.M."/>
            <person name="Tao L."/>
            <person name="Zhang R."/>
            <person name="Yun Q."/>
            <person name="Hollingsworth P."/>
            <person name="Dao Z."/>
            <person name="Luo G."/>
            <person name="Guo H."/>
            <person name="Ma Y."/>
            <person name="Sun W."/>
        </authorList>
    </citation>
    <scope>NUCLEOTIDE SEQUENCE [LARGE SCALE GENOMIC DNA]</scope>
    <source>
        <strain evidence="11">cv. br00</strain>
    </source>
</reference>
<keyword evidence="6" id="KW-0406">Ion transport</keyword>
<dbReference type="PANTHER" id="PTHR31086">
    <property type="entry name" value="ALUMINUM-ACTIVATED MALATE TRANSPORTER 10"/>
    <property type="match status" value="1"/>
</dbReference>
<evidence type="ECO:0000256" key="6">
    <source>
        <dbReference type="ARBA" id="ARBA00023065"/>
    </source>
</evidence>
<dbReference type="Pfam" id="PF11744">
    <property type="entry name" value="ALMT"/>
    <property type="match status" value="1"/>
</dbReference>
<dbReference type="GO" id="GO:0034220">
    <property type="term" value="P:monoatomic ion transmembrane transport"/>
    <property type="evidence" value="ECO:0007669"/>
    <property type="project" value="UniProtKB-KW"/>
</dbReference>
<feature type="transmembrane region" description="Helical" evidence="9">
    <location>
        <begin position="71"/>
        <end position="91"/>
    </location>
</feature>
<proteinExistence type="inferred from homology"/>
<evidence type="ECO:0000256" key="7">
    <source>
        <dbReference type="ARBA" id="ARBA00023136"/>
    </source>
</evidence>
<keyword evidence="5 9" id="KW-1133">Transmembrane helix</keyword>
<dbReference type="Proteomes" id="UP000326939">
    <property type="component" value="Chromosome 9"/>
</dbReference>
<comment type="similarity">
    <text evidence="2">Belongs to the aromatic acid exporter (TC 2.A.85) family.</text>
</comment>
<evidence type="ECO:0000256" key="2">
    <source>
        <dbReference type="ARBA" id="ARBA00007079"/>
    </source>
</evidence>
<feature type="transmembrane region" description="Helical" evidence="9">
    <location>
        <begin position="129"/>
        <end position="148"/>
    </location>
</feature>
<evidence type="ECO:0000256" key="5">
    <source>
        <dbReference type="ARBA" id="ARBA00022989"/>
    </source>
</evidence>
<evidence type="ECO:0000313" key="11">
    <source>
        <dbReference type="Proteomes" id="UP000326939"/>
    </source>
</evidence>
<keyword evidence="11" id="KW-1185">Reference proteome</keyword>
<evidence type="ECO:0008006" key="12">
    <source>
        <dbReference type="Google" id="ProtNLM"/>
    </source>
</evidence>
<evidence type="ECO:0000256" key="9">
    <source>
        <dbReference type="SAM" id="Phobius"/>
    </source>
</evidence>
<feature type="transmembrane region" description="Helical" evidence="9">
    <location>
        <begin position="155"/>
        <end position="175"/>
    </location>
</feature>
<keyword evidence="8" id="KW-0407">Ion channel</keyword>
<evidence type="ECO:0000256" key="1">
    <source>
        <dbReference type="ARBA" id="ARBA00004141"/>
    </source>
</evidence>
<protein>
    <recommendedName>
        <fullName evidence="12">Aluminum-activated malate transporter</fullName>
    </recommendedName>
</protein>
<feature type="transmembrane region" description="Helical" evidence="9">
    <location>
        <begin position="46"/>
        <end position="65"/>
    </location>
</feature>
<sequence length="406" mass="44695">MEIQDNEVHSSLWCGWIRALLERFKANIVEFARETKNLGQEDPRRIIHSLKVGLAITLISLFYYFDPLYDGFGVSAMWAVMTVVLVFEFSVGATLSRGVNRAVATFLSATLAFGAHHLAVLSGEESEPVFIGLFVFLIAGMVTFARFFPRMKERYDYGLLIFILTFCLISVSGYRDDEVLDMVYSRISTIVIGGLTAVIVCVGICPVWAGDDLSKLVAANIEKLGVFLEGFGVEVFRLSGEGESRKAASLQGFESIIDTKTTEESLANFARWEPGHGPFRIRLPWKHYGIQTPPEIGGKIQELSTKMSTESGKALKELALAIRTTTAPSSADTPLQEIVPATTVISLLVDVVSCTEKIAESVYVLASLARFKSEEHQPERPISPDEEAAKQGDSIISISHQVITVE</sequence>
<dbReference type="InterPro" id="IPR020966">
    <property type="entry name" value="ALMT"/>
</dbReference>
<dbReference type="GO" id="GO:0015743">
    <property type="term" value="P:malate transport"/>
    <property type="evidence" value="ECO:0007669"/>
    <property type="project" value="InterPro"/>
</dbReference>
<dbReference type="AlphaFoldDB" id="A0A5N5LDG0"/>
<accession>A0A5N5LDG0</accession>
<feature type="transmembrane region" description="Helical" evidence="9">
    <location>
        <begin position="103"/>
        <end position="123"/>
    </location>
</feature>
<evidence type="ECO:0000313" key="10">
    <source>
        <dbReference type="EMBL" id="KAB5540707.1"/>
    </source>
</evidence>
<keyword evidence="4 9" id="KW-0812">Transmembrane</keyword>
<organism evidence="10 11">
    <name type="scientific">Salix brachista</name>
    <dbReference type="NCBI Taxonomy" id="2182728"/>
    <lineage>
        <taxon>Eukaryota</taxon>
        <taxon>Viridiplantae</taxon>
        <taxon>Streptophyta</taxon>
        <taxon>Embryophyta</taxon>
        <taxon>Tracheophyta</taxon>
        <taxon>Spermatophyta</taxon>
        <taxon>Magnoliopsida</taxon>
        <taxon>eudicotyledons</taxon>
        <taxon>Gunneridae</taxon>
        <taxon>Pentapetalae</taxon>
        <taxon>rosids</taxon>
        <taxon>fabids</taxon>
        <taxon>Malpighiales</taxon>
        <taxon>Salicaceae</taxon>
        <taxon>Saliceae</taxon>
        <taxon>Salix</taxon>
    </lineage>
</organism>
<evidence type="ECO:0000256" key="3">
    <source>
        <dbReference type="ARBA" id="ARBA00022448"/>
    </source>
</evidence>
<keyword evidence="7 9" id="KW-0472">Membrane</keyword>
<dbReference type="GO" id="GO:0016020">
    <property type="term" value="C:membrane"/>
    <property type="evidence" value="ECO:0007669"/>
    <property type="project" value="UniProtKB-SubCell"/>
</dbReference>
<comment type="caution">
    <text evidence="10">The sequence shown here is derived from an EMBL/GenBank/DDBJ whole genome shotgun (WGS) entry which is preliminary data.</text>
</comment>
<evidence type="ECO:0000256" key="4">
    <source>
        <dbReference type="ARBA" id="ARBA00022692"/>
    </source>
</evidence>
<feature type="transmembrane region" description="Helical" evidence="9">
    <location>
        <begin position="187"/>
        <end position="209"/>
    </location>
</feature>
<keyword evidence="3" id="KW-0813">Transport</keyword>